<feature type="region of interest" description="Disordered" evidence="1">
    <location>
        <begin position="81"/>
        <end position="111"/>
    </location>
</feature>
<gene>
    <name evidence="4" type="ORF">HNQ59_003960</name>
</gene>
<feature type="domain" description="Putative type VI secretion system Rhs element associated Vgr" evidence="3">
    <location>
        <begin position="2"/>
        <end position="84"/>
    </location>
</feature>
<dbReference type="EMBL" id="JACHHY010000065">
    <property type="protein sequence ID" value="MBB5020635.1"/>
    <property type="molecule type" value="Genomic_DNA"/>
</dbReference>
<evidence type="ECO:0000313" key="4">
    <source>
        <dbReference type="EMBL" id="MBB5020635.1"/>
    </source>
</evidence>
<name>A0A840MTA3_9PROT</name>
<dbReference type="Pfam" id="PF10106">
    <property type="entry name" value="DUF2345"/>
    <property type="match status" value="1"/>
</dbReference>
<accession>A0A840MTA3</accession>
<comment type="caution">
    <text evidence="4">The sequence shown here is derived from an EMBL/GenBank/DDBJ whole genome shotgun (WGS) entry which is preliminary data.</text>
</comment>
<dbReference type="Pfam" id="PF13296">
    <property type="entry name" value="T6SS_Vgr"/>
    <property type="match status" value="1"/>
</dbReference>
<feature type="non-terminal residue" evidence="4">
    <location>
        <position position="1"/>
    </location>
</feature>
<evidence type="ECO:0000313" key="5">
    <source>
        <dbReference type="Proteomes" id="UP000575898"/>
    </source>
</evidence>
<sequence>SSPSHSQLNLGHLRHVADNYRGSYRGQGIELRSDAYGAVRAGQGLLLSSYPIQHDPRQHEAAGELSGPLALLKQANTLAQTLSRQSSQHQGLRNSGQQHPHTRLDPQRGALPGLVHSAQGIVDANDPQQAQTDAQHKRTGAAQAQQTTPHLTDPVLLLASRGGQLTTSRDSLYAAAESQSWLSGGHQSLAAGEQQRWDAGQSLSLISGVVDSSLHQGLGLSVISGEGELLIQAQGSTLTLAAQGALSAESAQADTTLASPKRIVIQTAGGASLTLDGGFSAQCPGELTIHAASRTYRPATDATASLPQFRQSILKPIRRLNFSG</sequence>
<evidence type="ECO:0000259" key="2">
    <source>
        <dbReference type="Pfam" id="PF10106"/>
    </source>
</evidence>
<keyword evidence="5" id="KW-1185">Reference proteome</keyword>
<evidence type="ECO:0000259" key="3">
    <source>
        <dbReference type="Pfam" id="PF13296"/>
    </source>
</evidence>
<feature type="region of interest" description="Disordered" evidence="1">
    <location>
        <begin position="127"/>
        <end position="153"/>
    </location>
</feature>
<dbReference type="RefSeq" id="WP_184042001.1">
    <property type="nucleotide sequence ID" value="NZ_JACHHY010000065.1"/>
</dbReference>
<feature type="compositionally biased region" description="Polar residues" evidence="1">
    <location>
        <begin position="81"/>
        <end position="99"/>
    </location>
</feature>
<reference evidence="4 5" key="1">
    <citation type="submission" date="2020-08" db="EMBL/GenBank/DDBJ databases">
        <title>Genomic Encyclopedia of Type Strains, Phase IV (KMG-IV): sequencing the most valuable type-strain genomes for metagenomic binning, comparative biology and taxonomic classification.</title>
        <authorList>
            <person name="Goeker M."/>
        </authorList>
    </citation>
    <scope>NUCLEOTIDE SEQUENCE [LARGE SCALE GENOMIC DNA]</scope>
    <source>
        <strain evidence="4 5">DSM 27165</strain>
    </source>
</reference>
<feature type="domain" description="DUF2345" evidence="2">
    <location>
        <begin position="144"/>
        <end position="295"/>
    </location>
</feature>
<dbReference type="InterPro" id="IPR018769">
    <property type="entry name" value="VgrG2_DUF2345"/>
</dbReference>
<dbReference type="AlphaFoldDB" id="A0A840MTA3"/>
<organism evidence="4 5">
    <name type="scientific">Chitinivorax tropicus</name>
    <dbReference type="NCBI Taxonomy" id="714531"/>
    <lineage>
        <taxon>Bacteria</taxon>
        <taxon>Pseudomonadati</taxon>
        <taxon>Pseudomonadota</taxon>
        <taxon>Betaproteobacteria</taxon>
        <taxon>Chitinivorax</taxon>
    </lineage>
</organism>
<dbReference type="InterPro" id="IPR028244">
    <property type="entry name" value="T6SS_Rhs_Vgr_dom"/>
</dbReference>
<dbReference type="Proteomes" id="UP000575898">
    <property type="component" value="Unassembled WGS sequence"/>
</dbReference>
<protein>
    <submittedName>
        <fullName evidence="4">Uncharacterized protein (DUF2345 family)</fullName>
    </submittedName>
</protein>
<proteinExistence type="predicted"/>
<evidence type="ECO:0000256" key="1">
    <source>
        <dbReference type="SAM" id="MobiDB-lite"/>
    </source>
</evidence>